<feature type="domain" description="NAD-dependent epimerase/dehydratase" evidence="3">
    <location>
        <begin position="58"/>
        <end position="257"/>
    </location>
</feature>
<dbReference type="Pfam" id="PF01370">
    <property type="entry name" value="Epimerase"/>
    <property type="match status" value="1"/>
</dbReference>
<dbReference type="AlphaFoldDB" id="A0A2P5BUP0"/>
<dbReference type="EMBL" id="JXTB01000218">
    <property type="protein sequence ID" value="PON52508.1"/>
    <property type="molecule type" value="Genomic_DNA"/>
</dbReference>
<gene>
    <name evidence="4" type="ORF">PanWU01x14_209060</name>
</gene>
<dbReference type="STRING" id="3476.A0A2P5BUP0"/>
<keyword evidence="1" id="KW-0521">NADP</keyword>
<dbReference type="InterPro" id="IPR036291">
    <property type="entry name" value="NAD(P)-bd_dom_sf"/>
</dbReference>
<dbReference type="Proteomes" id="UP000237105">
    <property type="component" value="Unassembled WGS sequence"/>
</dbReference>
<dbReference type="Gene3D" id="3.40.50.720">
    <property type="entry name" value="NAD(P)-binding Rossmann-like Domain"/>
    <property type="match status" value="1"/>
</dbReference>
<name>A0A2P5BUP0_PARAD</name>
<dbReference type="PANTHER" id="PTHR10366">
    <property type="entry name" value="NAD DEPENDENT EPIMERASE/DEHYDRATASE"/>
    <property type="match status" value="1"/>
</dbReference>
<proteinExistence type="predicted"/>
<accession>A0A2P5BUP0</accession>
<protein>
    <submittedName>
        <fullName evidence="4">NAD(P)-binding domain containing protein</fullName>
    </submittedName>
</protein>
<dbReference type="OrthoDB" id="2735536at2759"/>
<comment type="caution">
    <text evidence="4">The sequence shown here is derived from an EMBL/GenBank/DDBJ whole genome shotgun (WGS) entry which is preliminary data.</text>
</comment>
<reference evidence="5" key="1">
    <citation type="submission" date="2016-06" db="EMBL/GenBank/DDBJ databases">
        <title>Parallel loss of symbiosis genes in relatives of nitrogen-fixing non-legume Parasponia.</title>
        <authorList>
            <person name="Van Velzen R."/>
            <person name="Holmer R."/>
            <person name="Bu F."/>
            <person name="Rutten L."/>
            <person name="Van Zeijl A."/>
            <person name="Liu W."/>
            <person name="Santuari L."/>
            <person name="Cao Q."/>
            <person name="Sharma T."/>
            <person name="Shen D."/>
            <person name="Roswanjaya Y."/>
            <person name="Wardhani T."/>
            <person name="Kalhor M.S."/>
            <person name="Jansen J."/>
            <person name="Van den Hoogen J."/>
            <person name="Gungor B."/>
            <person name="Hartog M."/>
            <person name="Hontelez J."/>
            <person name="Verver J."/>
            <person name="Yang W.-C."/>
            <person name="Schijlen E."/>
            <person name="Repin R."/>
            <person name="Schilthuizen M."/>
            <person name="Schranz E."/>
            <person name="Heidstra R."/>
            <person name="Miyata K."/>
            <person name="Fedorova E."/>
            <person name="Kohlen W."/>
            <person name="Bisseling T."/>
            <person name="Smit S."/>
            <person name="Geurts R."/>
        </authorList>
    </citation>
    <scope>NUCLEOTIDE SEQUENCE [LARGE SCALE GENOMIC DNA]</scope>
    <source>
        <strain evidence="5">cv. WU1-14</strain>
    </source>
</reference>
<evidence type="ECO:0000313" key="5">
    <source>
        <dbReference type="Proteomes" id="UP000237105"/>
    </source>
</evidence>
<evidence type="ECO:0000256" key="1">
    <source>
        <dbReference type="ARBA" id="ARBA00022857"/>
    </source>
</evidence>
<dbReference type="PANTHER" id="PTHR10366:SF483">
    <property type="entry name" value="CINNAMOYL COA REDUCTASE-LIKE PROTEIN"/>
    <property type="match status" value="1"/>
</dbReference>
<dbReference type="FunFam" id="3.40.50.720:FF:000388">
    <property type="entry name" value="Cinnamoyl-CoA reductase-like SNL6"/>
    <property type="match status" value="1"/>
</dbReference>
<keyword evidence="5" id="KW-1185">Reference proteome</keyword>
<keyword evidence="2" id="KW-0560">Oxidoreductase</keyword>
<sequence length="369" mass="40615">MGIVRSEERTKAELDHFRRMLKASAGFLHRRKDDRDHFNGSPFPYSGGDIDRAGLVCVTSGLSLLGIAVVNRLLARGYCVRIIVDNPDDLEKIAEMETNYCNVSAIMANLMDDGGESLAEAFKDCRGVFHTSAFIDPAGLSGYTKYMADIEAKASENVIKACARSPSVKNCVLTSSLLTCVWRNSSTRHETSSSCVINQDCWSDESLCRDKKLWYALGKLQAEKAAWKVAEENGLKMTSICAGLITGPDFYSRNSTATTAYLKGAPEMYESGVLATVDVNRLAEAHVCVFEAMNKKTSSGGRYICFDEIIQDEEKAENLARELSISKAKICGTGASSNVRDRFQLSNGKLTSLMSTQLRPCYNESQLQF</sequence>
<evidence type="ECO:0000256" key="2">
    <source>
        <dbReference type="ARBA" id="ARBA00023002"/>
    </source>
</evidence>
<dbReference type="SUPFAM" id="SSF51735">
    <property type="entry name" value="NAD(P)-binding Rossmann-fold domains"/>
    <property type="match status" value="1"/>
</dbReference>
<evidence type="ECO:0000259" key="3">
    <source>
        <dbReference type="Pfam" id="PF01370"/>
    </source>
</evidence>
<dbReference type="GO" id="GO:0016616">
    <property type="term" value="F:oxidoreductase activity, acting on the CH-OH group of donors, NAD or NADP as acceptor"/>
    <property type="evidence" value="ECO:0007669"/>
    <property type="project" value="TreeGrafter"/>
</dbReference>
<organism evidence="4 5">
    <name type="scientific">Parasponia andersonii</name>
    <name type="common">Sponia andersonii</name>
    <dbReference type="NCBI Taxonomy" id="3476"/>
    <lineage>
        <taxon>Eukaryota</taxon>
        <taxon>Viridiplantae</taxon>
        <taxon>Streptophyta</taxon>
        <taxon>Embryophyta</taxon>
        <taxon>Tracheophyta</taxon>
        <taxon>Spermatophyta</taxon>
        <taxon>Magnoliopsida</taxon>
        <taxon>eudicotyledons</taxon>
        <taxon>Gunneridae</taxon>
        <taxon>Pentapetalae</taxon>
        <taxon>rosids</taxon>
        <taxon>fabids</taxon>
        <taxon>Rosales</taxon>
        <taxon>Cannabaceae</taxon>
        <taxon>Parasponia</taxon>
    </lineage>
</organism>
<dbReference type="InterPro" id="IPR001509">
    <property type="entry name" value="Epimerase_deHydtase"/>
</dbReference>
<evidence type="ECO:0000313" key="4">
    <source>
        <dbReference type="EMBL" id="PON52508.1"/>
    </source>
</evidence>
<dbReference type="InterPro" id="IPR050425">
    <property type="entry name" value="NAD(P)_dehydrat-like"/>
</dbReference>